<organism evidence="10 11">
    <name type="scientific">Ceratodon purpureus</name>
    <name type="common">Fire moss</name>
    <name type="synonym">Dicranum purpureum</name>
    <dbReference type="NCBI Taxonomy" id="3225"/>
    <lineage>
        <taxon>Eukaryota</taxon>
        <taxon>Viridiplantae</taxon>
        <taxon>Streptophyta</taxon>
        <taxon>Embryophyta</taxon>
        <taxon>Bryophyta</taxon>
        <taxon>Bryophytina</taxon>
        <taxon>Bryopsida</taxon>
        <taxon>Dicranidae</taxon>
        <taxon>Pseudoditrichales</taxon>
        <taxon>Ditrichaceae</taxon>
        <taxon>Ceratodon</taxon>
    </lineage>
</organism>
<evidence type="ECO:0000256" key="8">
    <source>
        <dbReference type="SAM" id="MobiDB-lite"/>
    </source>
</evidence>
<evidence type="ECO:0000313" key="11">
    <source>
        <dbReference type="Proteomes" id="UP000822688"/>
    </source>
</evidence>
<comment type="subcellular location">
    <subcellularLocation>
        <location evidence="1">Membrane</location>
        <topology evidence="1">Multi-pass membrane protein</topology>
    </subcellularLocation>
</comment>
<evidence type="ECO:0000256" key="4">
    <source>
        <dbReference type="ARBA" id="ARBA00022692"/>
    </source>
</evidence>
<keyword evidence="7 9" id="KW-0472">Membrane</keyword>
<evidence type="ECO:0000256" key="1">
    <source>
        <dbReference type="ARBA" id="ARBA00004141"/>
    </source>
</evidence>
<evidence type="ECO:0000313" key="10">
    <source>
        <dbReference type="EMBL" id="KAG0563260.1"/>
    </source>
</evidence>
<keyword evidence="4 9" id="KW-0812">Transmembrane</keyword>
<accession>A0A8T0GW51</accession>
<evidence type="ECO:0000256" key="7">
    <source>
        <dbReference type="ARBA" id="ARBA00023136"/>
    </source>
</evidence>
<feature type="transmembrane region" description="Helical" evidence="9">
    <location>
        <begin position="78"/>
        <end position="100"/>
    </location>
</feature>
<reference evidence="10" key="1">
    <citation type="submission" date="2020-06" db="EMBL/GenBank/DDBJ databases">
        <title>WGS assembly of Ceratodon purpureus strain R40.</title>
        <authorList>
            <person name="Carey S.B."/>
            <person name="Jenkins J."/>
            <person name="Shu S."/>
            <person name="Lovell J.T."/>
            <person name="Sreedasyam A."/>
            <person name="Maumus F."/>
            <person name="Tiley G.P."/>
            <person name="Fernandez-Pozo N."/>
            <person name="Barry K."/>
            <person name="Chen C."/>
            <person name="Wang M."/>
            <person name="Lipzen A."/>
            <person name="Daum C."/>
            <person name="Saski C.A."/>
            <person name="Payton A.C."/>
            <person name="Mcbreen J.C."/>
            <person name="Conrad R.E."/>
            <person name="Kollar L.M."/>
            <person name="Olsson S."/>
            <person name="Huttunen S."/>
            <person name="Landis J.B."/>
            <person name="Wickett N.J."/>
            <person name="Johnson M.G."/>
            <person name="Rensing S.A."/>
            <person name="Grimwood J."/>
            <person name="Schmutz J."/>
            <person name="Mcdaniel S.F."/>
        </authorList>
    </citation>
    <scope>NUCLEOTIDE SEQUENCE</scope>
    <source>
        <strain evidence="10">R40</strain>
    </source>
</reference>
<dbReference type="Proteomes" id="UP000822688">
    <property type="component" value="Chromosome 8"/>
</dbReference>
<sequence>MNNGPQVSEGRPHQIRMGTSTKDSDTVRKNAGFQGWSPRWLKQNFNIISYWSASNRLHRLGLTRRKLKKIVYGYSLTFYWISHVAYYGALTVAGTISLWWCRGKETISLVDCIFNAVSALTNTGLSSVLLRDFTPLGMFVLMVLMLLGHAVFVSLLPVYVRRFQFFRHDRALTTSDAVVDLGDFQHMIRHTAGVNCVTMVKKKASSTNEEAIDISRMDQGIDETPQVLKTGDRQDHGDIDAFRTCPEIKSEIPRCKVTNCCERSCKDRVTPQADHDTGLLERQSLITLSWLVPIYMIAFLSFGFVTLFCYTSFSSKGSSTVRGLYKAEGIHPVFTAIFLSISAFSNTGLSPLDDNMVPFAASPLVLVPLAALILAGNCMFPPTLRFIIWGLSVLKRTDDPQSNVYKYLLQFPRRCYTHLFPQVQTTWLMATVVAFNVVDMIAFCSLEWNSVAMTEDLSDSSPGIKLMDGIFQSLNTRSAGMNILQLSTLSPPLLVLYTAMM</sequence>
<comment type="similarity">
    <text evidence="2">Belongs to the TrkH potassium transport family. HKT (TC 2.A.38.3) subfamily.</text>
</comment>
<feature type="transmembrane region" description="Helical" evidence="9">
    <location>
        <begin position="364"/>
        <end position="388"/>
    </location>
</feature>
<evidence type="ECO:0000256" key="5">
    <source>
        <dbReference type="ARBA" id="ARBA00022989"/>
    </source>
</evidence>
<dbReference type="SUPFAM" id="SSF81324">
    <property type="entry name" value="Voltage-gated potassium channels"/>
    <property type="match status" value="1"/>
</dbReference>
<dbReference type="InterPro" id="IPR003445">
    <property type="entry name" value="Cat_transpt"/>
</dbReference>
<feature type="region of interest" description="Disordered" evidence="8">
    <location>
        <begin position="1"/>
        <end position="26"/>
    </location>
</feature>
<feature type="transmembrane region" description="Helical" evidence="9">
    <location>
        <begin position="136"/>
        <end position="160"/>
    </location>
</feature>
<comment type="caution">
    <text evidence="10">The sequence shown here is derived from an EMBL/GenBank/DDBJ whole genome shotgun (WGS) entry which is preliminary data.</text>
</comment>
<protein>
    <submittedName>
        <fullName evidence="10">Uncharacterized protein</fullName>
    </submittedName>
</protein>
<dbReference type="GO" id="GO:0005886">
    <property type="term" value="C:plasma membrane"/>
    <property type="evidence" value="ECO:0007669"/>
    <property type="project" value="TreeGrafter"/>
</dbReference>
<evidence type="ECO:0000256" key="2">
    <source>
        <dbReference type="ARBA" id="ARBA00010864"/>
    </source>
</evidence>
<evidence type="ECO:0000256" key="6">
    <source>
        <dbReference type="ARBA" id="ARBA00023065"/>
    </source>
</evidence>
<dbReference type="GO" id="GO:0008324">
    <property type="term" value="F:monoatomic cation transmembrane transporter activity"/>
    <property type="evidence" value="ECO:0007669"/>
    <property type="project" value="InterPro"/>
</dbReference>
<keyword evidence="6" id="KW-0406">Ion transport</keyword>
<dbReference type="PANTHER" id="PTHR31064">
    <property type="entry name" value="POTASSIUM TRANSPORT PROTEIN DDB_G0292412-RELATED"/>
    <property type="match status" value="1"/>
</dbReference>
<feature type="transmembrane region" description="Helical" evidence="9">
    <location>
        <begin position="290"/>
        <end position="313"/>
    </location>
</feature>
<dbReference type="Pfam" id="PF02386">
    <property type="entry name" value="TrkH"/>
    <property type="match status" value="1"/>
</dbReference>
<dbReference type="PANTHER" id="PTHR31064:SF30">
    <property type="entry name" value="HIGH-AFFINITY POTASSIUM TRANSPORT PROTEIN-RELATED"/>
    <property type="match status" value="1"/>
</dbReference>
<evidence type="ECO:0000256" key="3">
    <source>
        <dbReference type="ARBA" id="ARBA00022448"/>
    </source>
</evidence>
<dbReference type="AlphaFoldDB" id="A0A8T0GW51"/>
<dbReference type="InterPro" id="IPR051143">
    <property type="entry name" value="TrkH_K-transport"/>
</dbReference>
<dbReference type="EMBL" id="CM026429">
    <property type="protein sequence ID" value="KAG0563260.1"/>
    <property type="molecule type" value="Genomic_DNA"/>
</dbReference>
<feature type="transmembrane region" description="Helical" evidence="9">
    <location>
        <begin position="333"/>
        <end position="352"/>
    </location>
</feature>
<name>A0A8T0GW51_CERPU</name>
<dbReference type="GO" id="GO:0030001">
    <property type="term" value="P:metal ion transport"/>
    <property type="evidence" value="ECO:0007669"/>
    <property type="project" value="UniProtKB-ARBA"/>
</dbReference>
<keyword evidence="11" id="KW-1185">Reference proteome</keyword>
<gene>
    <name evidence="10" type="ORF">KC19_8G016700</name>
</gene>
<evidence type="ECO:0000256" key="9">
    <source>
        <dbReference type="SAM" id="Phobius"/>
    </source>
</evidence>
<keyword evidence="5 9" id="KW-1133">Transmembrane helix</keyword>
<proteinExistence type="inferred from homology"/>
<keyword evidence="3" id="KW-0813">Transport</keyword>